<gene>
    <name evidence="1" type="ORF">QO014_001735</name>
</gene>
<sequence>MTLEPTVSHGRQVDRFAVAKDQLHMIDTRRPEAKHGPLGIEHRAETHRAVNCLTLIDRVFVTGRIVHEHLKFLPHLDLGLTTPPDEMPTSASRCVEGRRILMAVRNVAARHYTTRRIANAVRCGRWR</sequence>
<reference evidence="1 2" key="1">
    <citation type="submission" date="2023-07" db="EMBL/GenBank/DDBJ databases">
        <title>Genomic Encyclopedia of Type Strains, Phase IV (KMG-IV): sequencing the most valuable type-strain genomes for metagenomic binning, comparative biology and taxonomic classification.</title>
        <authorList>
            <person name="Goeker M."/>
        </authorList>
    </citation>
    <scope>NUCLEOTIDE SEQUENCE [LARGE SCALE GENOMIC DNA]</scope>
    <source>
        <strain evidence="1 2">B6-8</strain>
    </source>
</reference>
<evidence type="ECO:0000313" key="1">
    <source>
        <dbReference type="EMBL" id="MDQ0437350.1"/>
    </source>
</evidence>
<accession>A0ABU0H6F0</accession>
<name>A0ABU0H6F0_9HYPH</name>
<comment type="caution">
    <text evidence="1">The sequence shown here is derived from an EMBL/GenBank/DDBJ whole genome shotgun (WGS) entry which is preliminary data.</text>
</comment>
<dbReference type="EMBL" id="JAUSVO010000002">
    <property type="protein sequence ID" value="MDQ0437350.1"/>
    <property type="molecule type" value="Genomic_DNA"/>
</dbReference>
<dbReference type="Proteomes" id="UP001241603">
    <property type="component" value="Unassembled WGS sequence"/>
</dbReference>
<proteinExistence type="predicted"/>
<dbReference type="RefSeq" id="WP_266348278.1">
    <property type="nucleotide sequence ID" value="NZ_JAPKNG010000002.1"/>
</dbReference>
<evidence type="ECO:0000313" key="2">
    <source>
        <dbReference type="Proteomes" id="UP001241603"/>
    </source>
</evidence>
<keyword evidence="2" id="KW-1185">Reference proteome</keyword>
<organism evidence="1 2">
    <name type="scientific">Kaistia dalseonensis</name>
    <dbReference type="NCBI Taxonomy" id="410840"/>
    <lineage>
        <taxon>Bacteria</taxon>
        <taxon>Pseudomonadati</taxon>
        <taxon>Pseudomonadota</taxon>
        <taxon>Alphaproteobacteria</taxon>
        <taxon>Hyphomicrobiales</taxon>
        <taxon>Kaistiaceae</taxon>
        <taxon>Kaistia</taxon>
    </lineage>
</organism>
<protein>
    <submittedName>
        <fullName evidence="1">Uncharacterized protein</fullName>
    </submittedName>
</protein>